<evidence type="ECO:0000313" key="3">
    <source>
        <dbReference type="EMBL" id="CAA4392542.1"/>
    </source>
</evidence>
<dbReference type="Proteomes" id="UP000459702">
    <property type="component" value="Unassembled WGS sequence"/>
</dbReference>
<dbReference type="AlphaFoldDB" id="A0A2I7Y973"/>
<evidence type="ECO:0000313" key="17">
    <source>
        <dbReference type="Proteomes" id="UP000505390"/>
    </source>
</evidence>
<protein>
    <submittedName>
        <fullName evidence="6">Phage protein</fullName>
    </submittedName>
</protein>
<comment type="caution">
    <text evidence="6">The sequence shown here is derived from an EMBL/GenBank/DDBJ whole genome shotgun (WGS) entry which is preliminary data.</text>
</comment>
<dbReference type="EMBL" id="CACTQT010000015">
    <property type="protein sequence ID" value="CAA4392542.1"/>
    <property type="molecule type" value="Genomic_DNA"/>
</dbReference>
<proteinExistence type="predicted"/>
<dbReference type="EMBL" id="CACTWD010000017">
    <property type="protein sequence ID" value="CAA4700512.1"/>
    <property type="molecule type" value="Genomic_DNA"/>
</dbReference>
<evidence type="ECO:0000313" key="2">
    <source>
        <dbReference type="EMBL" id="CAA4155344.1"/>
    </source>
</evidence>
<dbReference type="EMBL" id="CACUNS010000016">
    <property type="protein sequence ID" value="CAA6116022.1"/>
    <property type="molecule type" value="Genomic_DNA"/>
</dbReference>
<dbReference type="Proteomes" id="UP000443506">
    <property type="component" value="Unassembled WGS sequence"/>
</dbReference>
<dbReference type="EMBL" id="CACURZ010000016">
    <property type="protein sequence ID" value="CAA6380882.1"/>
    <property type="molecule type" value="Genomic_DNA"/>
</dbReference>
<dbReference type="EMBL" id="RQTC01000495">
    <property type="protein sequence ID" value="RZH89834.1"/>
    <property type="molecule type" value="Genomic_DNA"/>
</dbReference>
<evidence type="ECO:0000313" key="7">
    <source>
        <dbReference type="EMBL" id="CAC5808281.1"/>
    </source>
</evidence>
<evidence type="ECO:0000313" key="5">
    <source>
        <dbReference type="EMBL" id="CAA6116022.1"/>
    </source>
</evidence>
<evidence type="ECO:0000313" key="15">
    <source>
        <dbReference type="Proteomes" id="UP000459586"/>
    </source>
</evidence>
<dbReference type="Proteomes" id="UP000442696">
    <property type="component" value="Unassembled WGS sequence"/>
</dbReference>
<evidence type="ECO:0000313" key="13">
    <source>
        <dbReference type="Proteomes" id="UP000443506"/>
    </source>
</evidence>
<evidence type="ECO:0000313" key="8">
    <source>
        <dbReference type="EMBL" id="CAC8231496.1"/>
    </source>
</evidence>
<dbReference type="EMBL" id="CACTOE010000017">
    <property type="protein sequence ID" value="CAA4150408.1"/>
    <property type="molecule type" value="Genomic_DNA"/>
</dbReference>
<organism evidence="6 15">
    <name type="scientific">Staphylococcus aureus</name>
    <dbReference type="NCBI Taxonomy" id="1280"/>
    <lineage>
        <taxon>Bacteria</taxon>
        <taxon>Bacillati</taxon>
        <taxon>Bacillota</taxon>
        <taxon>Bacilli</taxon>
        <taxon>Bacillales</taxon>
        <taxon>Staphylococcaceae</taxon>
        <taxon>Staphylococcus</taxon>
    </lineage>
</organism>
<evidence type="ECO:0000313" key="4">
    <source>
        <dbReference type="EMBL" id="CAA4700512.1"/>
    </source>
</evidence>
<dbReference type="Proteomes" id="UP000505390">
    <property type="component" value="Unassembled WGS sequence"/>
</dbReference>
<sequence>MLNIENLINRNIVKINEKVRNEVSEYFKGFEEITEIEDQQFYNRILEDLTIFLSVNNLSFSDVQQYYSNNDICDDFDIYRLLKYLYYFDNVKDYQEFINDYVTNFENEINIIKKNDNYILIAYVPDEEW</sequence>
<evidence type="ECO:0000313" key="9">
    <source>
        <dbReference type="EMBL" id="RZH89834.1"/>
    </source>
</evidence>
<dbReference type="Proteomes" id="UP000507112">
    <property type="component" value="Unassembled WGS sequence"/>
</dbReference>
<gene>
    <name evidence="9" type="ORF">EIG94_15825</name>
    <name evidence="1" type="ORF">SAMEA1029512_02264</name>
    <name evidence="2" type="ORF">SAMEA1029528_02392</name>
    <name evidence="3" type="ORF">SAMEA2078260_02324</name>
    <name evidence="5" type="ORF">SAMEA2078588_02303</name>
    <name evidence="6" type="ORF">SAMEA2080344_02358</name>
    <name evidence="4" type="ORF">SAMEA2081063_02344</name>
    <name evidence="7" type="ORF">SAMEA4008575_02455</name>
    <name evidence="8" type="ORF">SAMEA70146418_02429</name>
</gene>
<evidence type="ECO:0000313" key="6">
    <source>
        <dbReference type="EMBL" id="CAA6380882.1"/>
    </source>
</evidence>
<accession>A0A2I7Y973</accession>
<evidence type="ECO:0000313" key="18">
    <source>
        <dbReference type="Proteomes" id="UP000507112"/>
    </source>
</evidence>
<evidence type="ECO:0000313" key="1">
    <source>
        <dbReference type="EMBL" id="CAA4150408.1"/>
    </source>
</evidence>
<dbReference type="Proteomes" id="UP000443708">
    <property type="component" value="Unassembled WGS sequence"/>
</dbReference>
<evidence type="ECO:0000313" key="14">
    <source>
        <dbReference type="Proteomes" id="UP000443708"/>
    </source>
</evidence>
<evidence type="ECO:0000313" key="16">
    <source>
        <dbReference type="Proteomes" id="UP000459702"/>
    </source>
</evidence>
<reference evidence="11 12" key="2">
    <citation type="submission" date="2019-12" db="EMBL/GenBank/DDBJ databases">
        <authorList>
            <consortium name="Pathogen Informatics"/>
        </authorList>
    </citation>
    <scope>NUCLEOTIDE SEQUENCE [LARGE SCALE GENOMIC DNA]</scope>
    <source>
        <strain evidence="8 18">MOS105</strain>
        <strain evidence="2 14">S040_N01_C01</strain>
        <strain evidence="1 12">S087_N01_C01</strain>
        <strain evidence="7 17">SG160</strain>
        <strain evidence="5 16">T012_N10_C04</strain>
        <strain evidence="3 11">T012_N16_C08</strain>
        <strain evidence="4 13">T065_N03_C06</strain>
        <strain evidence="6 15">T197_A02_C01</strain>
    </source>
</reference>
<dbReference type="EMBL" id="CAIGXB010000011">
    <property type="protein sequence ID" value="CAC5808281.1"/>
    <property type="molecule type" value="Genomic_DNA"/>
</dbReference>
<evidence type="ECO:0000313" key="10">
    <source>
        <dbReference type="Proteomes" id="UP000293434"/>
    </source>
</evidence>
<dbReference type="EMBL" id="CAIIGD010000010">
    <property type="protein sequence ID" value="CAC8231496.1"/>
    <property type="molecule type" value="Genomic_DNA"/>
</dbReference>
<evidence type="ECO:0000313" key="12">
    <source>
        <dbReference type="Proteomes" id="UP000442782"/>
    </source>
</evidence>
<reference evidence="9 10" key="1">
    <citation type="submission" date="2018-11" db="EMBL/GenBank/DDBJ databases">
        <title>Genomic profiling of Staphylococcus species from a Poultry farm system in KwaZulu-Natal, South Africa.</title>
        <authorList>
            <person name="Amoako D.G."/>
            <person name="Somboro A.M."/>
            <person name="Abia A.L.K."/>
            <person name="Bester L.A."/>
            <person name="Essack S.Y."/>
        </authorList>
    </citation>
    <scope>NUCLEOTIDE SEQUENCE [LARGE SCALE GENOMIC DNA]</scope>
    <source>
        <strain evidence="9 10">SA9</strain>
    </source>
</reference>
<dbReference type="RefSeq" id="WP_000931951.1">
    <property type="nucleotide sequence ID" value="NZ_AP025249.1"/>
</dbReference>
<dbReference type="Proteomes" id="UP000293434">
    <property type="component" value="Unassembled WGS sequence"/>
</dbReference>
<evidence type="ECO:0000313" key="11">
    <source>
        <dbReference type="Proteomes" id="UP000442696"/>
    </source>
</evidence>
<dbReference type="EMBL" id="CACTPI010000012">
    <property type="protein sequence ID" value="CAA4155344.1"/>
    <property type="molecule type" value="Genomic_DNA"/>
</dbReference>
<dbReference type="Proteomes" id="UP000442782">
    <property type="component" value="Unassembled WGS sequence"/>
</dbReference>
<dbReference type="Proteomes" id="UP000459586">
    <property type="component" value="Unassembled WGS sequence"/>
</dbReference>
<name>A0A2I7Y973_STAAU</name>